<dbReference type="EMBL" id="LT558117">
    <property type="protein sequence ID" value="SAM58533.1"/>
    <property type="molecule type" value="Genomic_DNA"/>
</dbReference>
<dbReference type="PANTHER" id="PTHR28255">
    <property type="match status" value="1"/>
</dbReference>
<reference evidence="1" key="2">
    <citation type="submission" date="2016-04" db="EMBL/GenBank/DDBJ databases">
        <authorList>
            <person name="Evans L.H."/>
            <person name="Alamgir A."/>
            <person name="Owens N."/>
            <person name="Weber N.D."/>
            <person name="Virtaneva K."/>
            <person name="Barbian K."/>
            <person name="Babar A."/>
            <person name="Rosenke K."/>
        </authorList>
    </citation>
    <scope>NUCLEOTIDE SEQUENCE</scope>
    <source>
        <strain evidence="1">UB2112</strain>
    </source>
</reference>
<evidence type="ECO:0000313" key="3">
    <source>
        <dbReference type="Proteomes" id="UP000179920"/>
    </source>
</evidence>
<dbReference type="SUPFAM" id="SSF143744">
    <property type="entry name" value="GlcG-like"/>
    <property type="match status" value="1"/>
</dbReference>
<protein>
    <submittedName>
        <fullName evidence="1">Related to UPF0303 protein Ping_1243</fullName>
    </submittedName>
</protein>
<dbReference type="OrthoDB" id="2209940at2759"/>
<organism evidence="1 3">
    <name type="scientific">Ustilago bromivora</name>
    <dbReference type="NCBI Taxonomy" id="307758"/>
    <lineage>
        <taxon>Eukaryota</taxon>
        <taxon>Fungi</taxon>
        <taxon>Dikarya</taxon>
        <taxon>Basidiomycota</taxon>
        <taxon>Ustilaginomycotina</taxon>
        <taxon>Ustilaginomycetes</taxon>
        <taxon>Ustilaginales</taxon>
        <taxon>Ustilaginaceae</taxon>
        <taxon>Ustilago</taxon>
    </lineage>
</organism>
<dbReference type="PANTHER" id="PTHR28255:SF1">
    <property type="entry name" value="UPF0303 PROTEIN YBR137W"/>
    <property type="match status" value="1"/>
</dbReference>
<dbReference type="InterPro" id="IPR038084">
    <property type="entry name" value="PduO/GlcC-like_sf"/>
</dbReference>
<dbReference type="PIRSF" id="PIRSF008757">
    <property type="entry name" value="UCP008757"/>
    <property type="match status" value="1"/>
</dbReference>
<dbReference type="Proteomes" id="UP000179920">
    <property type="component" value="Chromosome I"/>
</dbReference>
<dbReference type="EMBL" id="ULHB01000123">
    <property type="protein sequence ID" value="SYW82685.1"/>
    <property type="molecule type" value="Genomic_DNA"/>
</dbReference>
<evidence type="ECO:0000313" key="1">
    <source>
        <dbReference type="EMBL" id="SAM58533.1"/>
    </source>
</evidence>
<gene>
    <name evidence="2" type="ORF">UBRO2_04807</name>
    <name evidence="1" type="ORF">UBRO_01181</name>
</gene>
<dbReference type="Proteomes" id="UP000658997">
    <property type="component" value="Unassembled WGS sequence"/>
</dbReference>
<evidence type="ECO:0000313" key="2">
    <source>
        <dbReference type="EMBL" id="SYW82685.1"/>
    </source>
</evidence>
<accession>A0A1K0GVA7</accession>
<reference evidence="3" key="1">
    <citation type="submission" date="2016-04" db="EMBL/GenBank/DDBJ databases">
        <authorList>
            <person name="Guldener U."/>
            <person name="Guldener U."/>
        </authorList>
    </citation>
    <scope>NUCLEOTIDE SEQUENCE [LARGE SCALE GENOMIC DNA]</scope>
    <source>
        <strain evidence="3">UB2112</strain>
    </source>
</reference>
<dbReference type="InterPro" id="IPR010371">
    <property type="entry name" value="YBR137W-like"/>
</dbReference>
<evidence type="ECO:0000313" key="4">
    <source>
        <dbReference type="Proteomes" id="UP000658997"/>
    </source>
</evidence>
<sequence>MTDQLQALRDQIAIIEQQESTLTLPKLTNDIALHLGLEIRNIFQSSFNPEQDGIVISISLLSDQTLFACSVGNPLKLGPDNWNWVRRKANTVKRFGRSSFLVGRTRLAKGKDLDGLGEDYAAHGGGFPLRVKGMDVAPVGVVVVSGLKQEDDHQLIVDALAKLIEQSSVEG</sequence>
<dbReference type="Pfam" id="PF03928">
    <property type="entry name" value="HbpS-like"/>
    <property type="match status" value="1"/>
</dbReference>
<dbReference type="GO" id="GO:0006620">
    <property type="term" value="P:post-translational protein targeting to endoplasmic reticulum membrane"/>
    <property type="evidence" value="ECO:0007669"/>
    <property type="project" value="TreeGrafter"/>
</dbReference>
<reference evidence="2" key="3">
    <citation type="submission" date="2018-08" db="EMBL/GenBank/DDBJ databases">
        <authorList>
            <person name="Guldener U."/>
        </authorList>
    </citation>
    <scope>NUCLEOTIDE SEQUENCE</scope>
    <source>
        <strain evidence="2">UB2</strain>
    </source>
</reference>
<name>A0A1K0GVA7_9BASI</name>
<dbReference type="GO" id="GO:0072380">
    <property type="term" value="C:TRC complex"/>
    <property type="evidence" value="ECO:0007669"/>
    <property type="project" value="TreeGrafter"/>
</dbReference>
<proteinExistence type="predicted"/>
<keyword evidence="4" id="KW-1185">Reference proteome</keyword>
<dbReference type="Gene3D" id="3.30.450.150">
    <property type="entry name" value="Haem-degrading domain"/>
    <property type="match status" value="1"/>
</dbReference>
<dbReference type="InterPro" id="IPR005624">
    <property type="entry name" value="PduO/GlcC-like"/>
</dbReference>
<dbReference type="AlphaFoldDB" id="A0A1K0GVA7"/>